<dbReference type="Proteomes" id="UP000013984">
    <property type="component" value="Unassembled WGS sequence"/>
</dbReference>
<accession>R8ZY07</accession>
<dbReference type="AlphaFoldDB" id="R8ZY07"/>
<name>R8ZY07_9LEPT</name>
<dbReference type="EMBL" id="AOGZ02000016">
    <property type="protein sequence ID" value="EOQ94851.1"/>
    <property type="molecule type" value="Genomic_DNA"/>
</dbReference>
<reference evidence="1" key="1">
    <citation type="submission" date="2013-04" db="EMBL/GenBank/DDBJ databases">
        <authorList>
            <person name="Harkins D.M."/>
            <person name="Durkin A.S."/>
            <person name="Brinkac L.M."/>
            <person name="Haft D.H."/>
            <person name="Selengut J.D."/>
            <person name="Sanka R."/>
            <person name="DePew J."/>
            <person name="Purushe J."/>
            <person name="Galloway R.L."/>
            <person name="Vinetz J.M."/>
            <person name="Sutton G.G."/>
            <person name="Nierman W.C."/>
            <person name="Fouts D.E."/>
        </authorList>
    </citation>
    <scope>NUCLEOTIDE SEQUENCE [LARGE SCALE GENOMIC DNA]</scope>
    <source>
        <strain evidence="1">CDC</strain>
    </source>
</reference>
<proteinExistence type="predicted"/>
<comment type="caution">
    <text evidence="1">The sequence shown here is derived from an EMBL/GenBank/DDBJ whole genome shotgun (WGS) entry which is preliminary data.</text>
</comment>
<organism evidence="1 2">
    <name type="scientific">Leptospira wolbachii serovar Codice str. CDC</name>
    <dbReference type="NCBI Taxonomy" id="1218599"/>
    <lineage>
        <taxon>Bacteria</taxon>
        <taxon>Pseudomonadati</taxon>
        <taxon>Spirochaetota</taxon>
        <taxon>Spirochaetia</taxon>
        <taxon>Leptospirales</taxon>
        <taxon>Leptospiraceae</taxon>
        <taxon>Leptospira</taxon>
    </lineage>
</organism>
<protein>
    <submittedName>
        <fullName evidence="1">Uncharacterized protein</fullName>
    </submittedName>
</protein>
<gene>
    <name evidence="1" type="ORF">LEP1GSC195_0688</name>
</gene>
<evidence type="ECO:0000313" key="2">
    <source>
        <dbReference type="Proteomes" id="UP000013984"/>
    </source>
</evidence>
<keyword evidence="2" id="KW-1185">Reference proteome</keyword>
<dbReference type="STRING" id="1218599.LEP1GSC195_0688"/>
<sequence length="43" mass="4968">MFITYQMVRETAHPVNLIMSLRGEIISPLRTPTPRTKKTKTIP</sequence>
<evidence type="ECO:0000313" key="1">
    <source>
        <dbReference type="EMBL" id="EOQ94851.1"/>
    </source>
</evidence>